<evidence type="ECO:0000256" key="7">
    <source>
        <dbReference type="ARBA" id="ARBA00022840"/>
    </source>
</evidence>
<dbReference type="InterPro" id="IPR001789">
    <property type="entry name" value="Sig_transdc_resp-reg_receiver"/>
</dbReference>
<dbReference type="SMART" id="SM00448">
    <property type="entry name" value="REC"/>
    <property type="match status" value="1"/>
</dbReference>
<keyword evidence="6" id="KW-0418">Kinase</keyword>
<dbReference type="InterPro" id="IPR005467">
    <property type="entry name" value="His_kinase_dom"/>
</dbReference>
<dbReference type="CDD" id="cd00130">
    <property type="entry name" value="PAS"/>
    <property type="match status" value="2"/>
</dbReference>
<dbReference type="Pfam" id="PF00989">
    <property type="entry name" value="PAS"/>
    <property type="match status" value="2"/>
</dbReference>
<proteinExistence type="predicted"/>
<dbReference type="InterPro" id="IPR013767">
    <property type="entry name" value="PAS_fold"/>
</dbReference>
<dbReference type="Gene3D" id="3.30.565.10">
    <property type="entry name" value="Histidine kinase-like ATPase, C-terminal domain"/>
    <property type="match status" value="1"/>
</dbReference>
<dbReference type="SMART" id="SM00387">
    <property type="entry name" value="HATPase_c"/>
    <property type="match status" value="1"/>
</dbReference>
<dbReference type="InterPro" id="IPR036890">
    <property type="entry name" value="HATPase_C_sf"/>
</dbReference>
<dbReference type="InterPro" id="IPR004358">
    <property type="entry name" value="Sig_transdc_His_kin-like_C"/>
</dbReference>
<dbReference type="PROSITE" id="PS50112">
    <property type="entry name" value="PAS"/>
    <property type="match status" value="2"/>
</dbReference>
<evidence type="ECO:0000313" key="17">
    <source>
        <dbReference type="Proteomes" id="UP000539642"/>
    </source>
</evidence>
<organism evidence="16 17">
    <name type="scientific">Desulfoprunum benzoelyticum</name>
    <dbReference type="NCBI Taxonomy" id="1506996"/>
    <lineage>
        <taxon>Bacteria</taxon>
        <taxon>Pseudomonadati</taxon>
        <taxon>Thermodesulfobacteriota</taxon>
        <taxon>Desulfobulbia</taxon>
        <taxon>Desulfobulbales</taxon>
        <taxon>Desulfobulbaceae</taxon>
        <taxon>Desulfoprunum</taxon>
    </lineage>
</organism>
<dbReference type="Gene3D" id="3.30.450.20">
    <property type="entry name" value="PAS domain"/>
    <property type="match status" value="3"/>
</dbReference>
<dbReference type="InterPro" id="IPR003661">
    <property type="entry name" value="HisK_dim/P_dom"/>
</dbReference>
<evidence type="ECO:0000259" key="15">
    <source>
        <dbReference type="PROSITE" id="PS50113"/>
    </source>
</evidence>
<dbReference type="SUPFAM" id="SSF55785">
    <property type="entry name" value="PYP-like sensor domain (PAS domain)"/>
    <property type="match status" value="3"/>
</dbReference>
<dbReference type="NCBIfam" id="TIGR00229">
    <property type="entry name" value="sensory_box"/>
    <property type="match status" value="2"/>
</dbReference>
<dbReference type="SUPFAM" id="SSF55874">
    <property type="entry name" value="ATPase domain of HSP90 chaperone/DNA topoisomerase II/histidine kinase"/>
    <property type="match status" value="1"/>
</dbReference>
<evidence type="ECO:0000259" key="13">
    <source>
        <dbReference type="PROSITE" id="PS50110"/>
    </source>
</evidence>
<feature type="domain" description="PAS" evidence="14">
    <location>
        <begin position="303"/>
        <end position="373"/>
    </location>
</feature>
<dbReference type="SMART" id="SM00086">
    <property type="entry name" value="PAC"/>
    <property type="match status" value="2"/>
</dbReference>
<comment type="caution">
    <text evidence="16">The sequence shown here is derived from an EMBL/GenBank/DDBJ whole genome shotgun (WGS) entry which is preliminary data.</text>
</comment>
<feature type="domain" description="PAC" evidence="15">
    <location>
        <begin position="378"/>
        <end position="435"/>
    </location>
</feature>
<feature type="domain" description="PAC" evidence="15">
    <location>
        <begin position="110"/>
        <end position="160"/>
    </location>
</feature>
<evidence type="ECO:0000313" key="16">
    <source>
        <dbReference type="EMBL" id="MBB5347239.1"/>
    </source>
</evidence>
<dbReference type="SMART" id="SM00388">
    <property type="entry name" value="HisKA"/>
    <property type="match status" value="1"/>
</dbReference>
<evidence type="ECO:0000256" key="4">
    <source>
        <dbReference type="ARBA" id="ARBA00022679"/>
    </source>
</evidence>
<dbReference type="GO" id="GO:0000155">
    <property type="term" value="F:phosphorelay sensor kinase activity"/>
    <property type="evidence" value="ECO:0007669"/>
    <property type="project" value="InterPro"/>
</dbReference>
<protein>
    <recommendedName>
        <fullName evidence="10">Sensory/regulatory protein RpfC</fullName>
        <ecNumber evidence="2">2.7.13.3</ecNumber>
    </recommendedName>
</protein>
<sequence>MVADDLKTREELLAELAVLRQRLGTAAARLDDRGPHGGDDLLQRLMDDFMAPVVITSMPDRRILYLNGYASRYLGVRAEDAVGMIDLQFWLVPEDRSRFVAEINRQGMAKDFETSFRARDGRVLHALLSAHSVTFAGRMATLTLFADITDRKKTEEALFESETRVLDIYNLMRLMSDTVPDFIWVKDLDDRYLFANKALCLRLLMSDTVDEPIGKDFRYFAEREKQRGVGFTFGDGCVDSDAVVRQTGEAGRFVESGLVRGENLILDVYKTPLFDESERMIGTVGVGRDVTQDWRTRQALGESEERYRLLLNNIRDVLWIMDENLRFTFVTPSVTALTGYSPEEFLNLSPDSYLVPRSRLMYENAVRKGLAREARGIREESPRLWKFEWQCKDGSVIWVESLISILRNDDGSFRGLIGVSRDTTSQMRVLRDLKQAKEIALAANRAKSEFLANMSHEIRTPMNAILGMMQLLRETPLNREQRGYVDTTLVAGESLLRLISDILDFSKIEAGKVELVCEPFAPVPLVESVLRSFDSMVDRDRVDIRYIVNGSPPEWVVGDGLRLRQILFNLLGNAVKFTDEGDIAVTLEARSHDDGGTANLLFEVRDTGVGIPANLSDQLFEPFVQANGSFRRRYRGTGLGLSIVKRLVGMLGGEIRLSSIEGEGTVVRFSIPVQICDDHDTAMDDTVKADDPGDVSLHVLVVEDEAINAQVVSAMLRNQGHGVVVAPNGRLALETLENEMFDCIFMDIQMPEMDGLETSAAIREHAGCNRHDIPIIALTAHAIQGDRERFLAAGMDDYLTKPIRAESLREIMRKVAGRRYCRGYGRA</sequence>
<name>A0A840V0K4_9BACT</name>
<dbReference type="PROSITE" id="PS50109">
    <property type="entry name" value="HIS_KIN"/>
    <property type="match status" value="1"/>
</dbReference>
<dbReference type="PANTHER" id="PTHR43047">
    <property type="entry name" value="TWO-COMPONENT HISTIDINE PROTEIN KINASE"/>
    <property type="match status" value="1"/>
</dbReference>
<dbReference type="Pfam" id="PF02518">
    <property type="entry name" value="HATPase_c"/>
    <property type="match status" value="1"/>
</dbReference>
<dbReference type="Pfam" id="PF00512">
    <property type="entry name" value="HisKA"/>
    <property type="match status" value="1"/>
</dbReference>
<evidence type="ECO:0000256" key="1">
    <source>
        <dbReference type="ARBA" id="ARBA00000085"/>
    </source>
</evidence>
<dbReference type="Pfam" id="PF08448">
    <property type="entry name" value="PAS_4"/>
    <property type="match status" value="1"/>
</dbReference>
<evidence type="ECO:0000256" key="11">
    <source>
        <dbReference type="PROSITE-ProRule" id="PRU00169"/>
    </source>
</evidence>
<gene>
    <name evidence="16" type="ORF">HNQ81_000952</name>
</gene>
<dbReference type="InterPro" id="IPR001610">
    <property type="entry name" value="PAC"/>
</dbReference>
<dbReference type="CDD" id="cd17546">
    <property type="entry name" value="REC_hyHK_CKI1_RcsC-like"/>
    <property type="match status" value="1"/>
</dbReference>
<dbReference type="FunFam" id="1.10.287.130:FF:000002">
    <property type="entry name" value="Two-component osmosensing histidine kinase"/>
    <property type="match status" value="1"/>
</dbReference>
<keyword evidence="7" id="KW-0067">ATP-binding</keyword>
<dbReference type="PROSITE" id="PS50113">
    <property type="entry name" value="PAC"/>
    <property type="match status" value="3"/>
</dbReference>
<dbReference type="Pfam" id="PF00072">
    <property type="entry name" value="Response_reg"/>
    <property type="match status" value="1"/>
</dbReference>
<evidence type="ECO:0000259" key="14">
    <source>
        <dbReference type="PROSITE" id="PS50112"/>
    </source>
</evidence>
<dbReference type="EC" id="2.7.13.3" evidence="2"/>
<evidence type="ECO:0000256" key="3">
    <source>
        <dbReference type="ARBA" id="ARBA00022553"/>
    </source>
</evidence>
<dbReference type="InterPro" id="IPR036097">
    <property type="entry name" value="HisK_dim/P_sf"/>
</dbReference>
<dbReference type="FunFam" id="3.30.565.10:FF:000010">
    <property type="entry name" value="Sensor histidine kinase RcsC"/>
    <property type="match status" value="1"/>
</dbReference>
<dbReference type="PANTHER" id="PTHR43047:SF64">
    <property type="entry name" value="HISTIDINE KINASE CONTAINING CHEY-HOMOLOGOUS RECEIVER DOMAIN AND PAS DOMAIN-RELATED"/>
    <property type="match status" value="1"/>
</dbReference>
<feature type="domain" description="PAC" evidence="15">
    <location>
        <begin position="247"/>
        <end position="302"/>
    </location>
</feature>
<dbReference type="InterPro" id="IPR035965">
    <property type="entry name" value="PAS-like_dom_sf"/>
</dbReference>
<feature type="modified residue" description="4-aspartylphosphate" evidence="11">
    <location>
        <position position="747"/>
    </location>
</feature>
<dbReference type="PROSITE" id="PS50110">
    <property type="entry name" value="RESPONSE_REGULATORY"/>
    <property type="match status" value="1"/>
</dbReference>
<dbReference type="AlphaFoldDB" id="A0A840V0K4"/>
<keyword evidence="8" id="KW-0902">Two-component regulatory system</keyword>
<keyword evidence="4" id="KW-0808">Transferase</keyword>
<feature type="domain" description="PAS" evidence="14">
    <location>
        <begin position="38"/>
        <end position="105"/>
    </location>
</feature>
<dbReference type="SUPFAM" id="SSF47384">
    <property type="entry name" value="Homodimeric domain of signal transducing histidine kinase"/>
    <property type="match status" value="1"/>
</dbReference>
<dbReference type="InterPro" id="IPR000014">
    <property type="entry name" value="PAS"/>
</dbReference>
<dbReference type="Proteomes" id="UP000539642">
    <property type="component" value="Unassembled WGS sequence"/>
</dbReference>
<dbReference type="PRINTS" id="PR00344">
    <property type="entry name" value="BCTRLSENSOR"/>
</dbReference>
<dbReference type="RefSeq" id="WP_183348820.1">
    <property type="nucleotide sequence ID" value="NZ_JACHEO010000003.1"/>
</dbReference>
<dbReference type="EMBL" id="JACHEO010000003">
    <property type="protein sequence ID" value="MBB5347239.1"/>
    <property type="molecule type" value="Genomic_DNA"/>
</dbReference>
<keyword evidence="3 11" id="KW-0597">Phosphoprotein</keyword>
<evidence type="ECO:0000256" key="2">
    <source>
        <dbReference type="ARBA" id="ARBA00012438"/>
    </source>
</evidence>
<evidence type="ECO:0000256" key="5">
    <source>
        <dbReference type="ARBA" id="ARBA00022741"/>
    </source>
</evidence>
<dbReference type="Gene3D" id="1.10.287.130">
    <property type="match status" value="1"/>
</dbReference>
<accession>A0A840V0K4</accession>
<dbReference type="CDD" id="cd16922">
    <property type="entry name" value="HATPase_EvgS-ArcB-TorS-like"/>
    <property type="match status" value="1"/>
</dbReference>
<dbReference type="GO" id="GO:0005524">
    <property type="term" value="F:ATP binding"/>
    <property type="evidence" value="ECO:0007669"/>
    <property type="project" value="UniProtKB-KW"/>
</dbReference>
<feature type="domain" description="Histidine kinase" evidence="12">
    <location>
        <begin position="453"/>
        <end position="675"/>
    </location>
</feature>
<dbReference type="InterPro" id="IPR013656">
    <property type="entry name" value="PAS_4"/>
</dbReference>
<evidence type="ECO:0000256" key="8">
    <source>
        <dbReference type="ARBA" id="ARBA00023012"/>
    </source>
</evidence>
<reference evidence="16 17" key="1">
    <citation type="submission" date="2020-08" db="EMBL/GenBank/DDBJ databases">
        <title>Genomic Encyclopedia of Type Strains, Phase IV (KMG-IV): sequencing the most valuable type-strain genomes for metagenomic binning, comparative biology and taxonomic classification.</title>
        <authorList>
            <person name="Goeker M."/>
        </authorList>
    </citation>
    <scope>NUCLEOTIDE SEQUENCE [LARGE SCALE GENOMIC DNA]</scope>
    <source>
        <strain evidence="16 17">DSM 28570</strain>
    </source>
</reference>
<dbReference type="InterPro" id="IPR003594">
    <property type="entry name" value="HATPase_dom"/>
</dbReference>
<dbReference type="InterPro" id="IPR000700">
    <property type="entry name" value="PAS-assoc_C"/>
</dbReference>
<dbReference type="Gene3D" id="3.40.50.2300">
    <property type="match status" value="1"/>
</dbReference>
<keyword evidence="5" id="KW-0547">Nucleotide-binding</keyword>
<comment type="catalytic activity">
    <reaction evidence="1">
        <text>ATP + protein L-histidine = ADP + protein N-phospho-L-histidine.</text>
        <dbReference type="EC" id="2.7.13.3"/>
    </reaction>
</comment>
<evidence type="ECO:0000256" key="10">
    <source>
        <dbReference type="ARBA" id="ARBA00068150"/>
    </source>
</evidence>
<dbReference type="SUPFAM" id="SSF52172">
    <property type="entry name" value="CheY-like"/>
    <property type="match status" value="1"/>
</dbReference>
<evidence type="ECO:0000259" key="12">
    <source>
        <dbReference type="PROSITE" id="PS50109"/>
    </source>
</evidence>
<keyword evidence="17" id="KW-1185">Reference proteome</keyword>
<dbReference type="CDD" id="cd00082">
    <property type="entry name" value="HisKA"/>
    <property type="match status" value="1"/>
</dbReference>
<evidence type="ECO:0000256" key="6">
    <source>
        <dbReference type="ARBA" id="ARBA00022777"/>
    </source>
</evidence>
<feature type="domain" description="Response regulatory" evidence="13">
    <location>
        <begin position="698"/>
        <end position="816"/>
    </location>
</feature>
<dbReference type="GO" id="GO:0006355">
    <property type="term" value="P:regulation of DNA-templated transcription"/>
    <property type="evidence" value="ECO:0007669"/>
    <property type="project" value="InterPro"/>
</dbReference>
<dbReference type="InterPro" id="IPR011006">
    <property type="entry name" value="CheY-like_superfamily"/>
</dbReference>
<comment type="subunit">
    <text evidence="9">At low DSF concentrations, interacts with RpfF.</text>
</comment>
<evidence type="ECO:0000256" key="9">
    <source>
        <dbReference type="ARBA" id="ARBA00064003"/>
    </source>
</evidence>
<dbReference type="SMART" id="SM00091">
    <property type="entry name" value="PAS"/>
    <property type="match status" value="3"/>
</dbReference>